<accession>A0A1G6JT08</accession>
<name>A0A1G6JT08_9SPHI</name>
<protein>
    <submittedName>
        <fullName evidence="2">Microcystin-dependent protein</fullName>
    </submittedName>
</protein>
<organism evidence="2 3">
    <name type="scientific">Pedobacter soli</name>
    <dbReference type="NCBI Taxonomy" id="390242"/>
    <lineage>
        <taxon>Bacteria</taxon>
        <taxon>Pseudomonadati</taxon>
        <taxon>Bacteroidota</taxon>
        <taxon>Sphingobacteriia</taxon>
        <taxon>Sphingobacteriales</taxon>
        <taxon>Sphingobacteriaceae</taxon>
        <taxon>Pedobacter</taxon>
    </lineage>
</organism>
<gene>
    <name evidence="2" type="ORF">SAMN04488024_101546</name>
</gene>
<sequence>MYEPFISFIGLFGLSFNPRGWQKCYGQIMSIAQNTALFSLLGTTYGGNGQSTFALPDLRGRAPIGDGQGPGLSPYVLGQIGGVENVTLISTQMPQHNHLVLANTDPGTTGVPAGNYLSASPKTGSGPNATVLNTYTTTANTQLNPSSIGFAGGNQPHVNMQPYLTLTYCIATEGIFPSRN</sequence>
<feature type="domain" description="Phage tail collar" evidence="1">
    <location>
        <begin position="9"/>
        <end position="63"/>
    </location>
</feature>
<reference evidence="3" key="1">
    <citation type="submission" date="2016-10" db="EMBL/GenBank/DDBJ databases">
        <authorList>
            <person name="Varghese N."/>
            <person name="Submissions S."/>
        </authorList>
    </citation>
    <scope>NUCLEOTIDE SEQUENCE [LARGE SCALE GENOMIC DNA]</scope>
    <source>
        <strain evidence="3">DSM 18609</strain>
    </source>
</reference>
<proteinExistence type="predicted"/>
<dbReference type="EMBL" id="FMZH01000001">
    <property type="protein sequence ID" value="SDC21833.1"/>
    <property type="molecule type" value="Genomic_DNA"/>
</dbReference>
<evidence type="ECO:0000313" key="3">
    <source>
        <dbReference type="Proteomes" id="UP000199455"/>
    </source>
</evidence>
<dbReference type="SUPFAM" id="SSF88874">
    <property type="entry name" value="Receptor-binding domain of short tail fibre protein gp12"/>
    <property type="match status" value="1"/>
</dbReference>
<dbReference type="Pfam" id="PF07484">
    <property type="entry name" value="Collar"/>
    <property type="match status" value="1"/>
</dbReference>
<evidence type="ECO:0000259" key="1">
    <source>
        <dbReference type="Pfam" id="PF07484"/>
    </source>
</evidence>
<dbReference type="InterPro" id="IPR011083">
    <property type="entry name" value="Phage_tail_collar_dom"/>
</dbReference>
<dbReference type="AlphaFoldDB" id="A0A1G6JT08"/>
<dbReference type="InterPro" id="IPR037053">
    <property type="entry name" value="Phage_tail_collar_dom_sf"/>
</dbReference>
<dbReference type="RefSeq" id="WP_090764239.1">
    <property type="nucleotide sequence ID" value="NZ_FMZH01000001.1"/>
</dbReference>
<dbReference type="Gene3D" id="3.90.1340.10">
    <property type="entry name" value="Phage tail collar domain"/>
    <property type="match status" value="1"/>
</dbReference>
<keyword evidence="3" id="KW-1185">Reference proteome</keyword>
<evidence type="ECO:0000313" key="2">
    <source>
        <dbReference type="EMBL" id="SDC21833.1"/>
    </source>
</evidence>
<dbReference type="Proteomes" id="UP000199455">
    <property type="component" value="Unassembled WGS sequence"/>
</dbReference>
<dbReference type="STRING" id="390242.SAMN04488024_101546"/>